<reference evidence="1" key="1">
    <citation type="submission" date="2020-05" db="EMBL/GenBank/DDBJ databases">
        <authorList>
            <person name="Chiriac C."/>
            <person name="Salcher M."/>
            <person name="Ghai R."/>
            <person name="Kavagutti S V."/>
        </authorList>
    </citation>
    <scope>NUCLEOTIDE SEQUENCE</scope>
</reference>
<evidence type="ECO:0000313" key="1">
    <source>
        <dbReference type="EMBL" id="CAB5229918.1"/>
    </source>
</evidence>
<proteinExistence type="predicted"/>
<name>A0A6J7XKD9_9CAUD</name>
<organism evidence="1">
    <name type="scientific">uncultured Caudovirales phage</name>
    <dbReference type="NCBI Taxonomy" id="2100421"/>
    <lineage>
        <taxon>Viruses</taxon>
        <taxon>Duplodnaviria</taxon>
        <taxon>Heunggongvirae</taxon>
        <taxon>Uroviricota</taxon>
        <taxon>Caudoviricetes</taxon>
        <taxon>Peduoviridae</taxon>
        <taxon>Maltschvirus</taxon>
        <taxon>Maltschvirus maltsch</taxon>
    </lineage>
</organism>
<sequence>MAAAEQKKSYAVIKNFKGLNTKANRTAIDEEEFSWIENAQPVGFGNIKIVQAQSAVLDSGGNAVVYANTTTALESANINVSDYILSFEDNGRAEYFNLTNSTKGNVAVTGTFSSANVSTAQYKNERIIIGDPTKGLSNWDGTNLVSMGSVGSIGITNPGSGYLAAPSVVLSAPNDTGGIQATAEATITTGAGGITSINVTAGGAAYTAVPGVTITAPDVQGGTQAQAVATISGGAVVAVTVTVPGSGYLNVPTVGFSTGAATATAVLTKGTVNSITLTNAGTGYTSPPTVTLTGGSGSGATAICQLVTFKTGTLSVLVTNGGSGYGASGSFYVTVTGTSGSGANATAIVSGGAVTQVIMNNPGSGYTAAGTVTFGGSGSNAAGTVILNSDEINSVATFSGRTWVAAGRTVYYSAAGSYSDFTSVSAGSFPITDSTLHGNIKSLLSANNFLYIFGEDSINVFSDLRVSNTGSTLFTNTNVSASVGSNLRYGVFPYFRSVLFMNNYGIYALVGSTTSKISDQLDGMFPYIDFTLPVTGGQVLLNNILCAAFNFYLKSTYPYATGGRYIQAVFFEKKWFITSQGALSYVTSAPVGGVINLYGVADKSLYKLYASSTANVSSKIQTALSPMKDPIRTKQALKFGIEATLTTGGTFNVTVDSESGSSPTYTLNNSVTWYNNSGATIAWLNNSSGTIGWLTSNGYALYKSDAQQYGKYLGLTMTSTDPGFVVNTFEFEHELRVRF</sequence>
<protein>
    <submittedName>
        <fullName evidence="1">Uncharacterized protein</fullName>
    </submittedName>
</protein>
<accession>A0A6J7XKD9</accession>
<gene>
    <name evidence="1" type="ORF">UFOVP1562_24</name>
</gene>
<dbReference type="EMBL" id="LR798411">
    <property type="protein sequence ID" value="CAB5229918.1"/>
    <property type="molecule type" value="Genomic_DNA"/>
</dbReference>